<dbReference type="RefSeq" id="WP_074746309.1">
    <property type="nucleotide sequence ID" value="NZ_FOCT01000006.1"/>
</dbReference>
<accession>A0A1H8IRF3</accession>
<reference evidence="1 2" key="1">
    <citation type="submission" date="2016-10" db="EMBL/GenBank/DDBJ databases">
        <authorList>
            <person name="de Groot N.N."/>
        </authorList>
    </citation>
    <scope>NUCLEOTIDE SEQUENCE [LARGE SCALE GENOMIC DNA]</scope>
    <source>
        <strain evidence="1 2">Nl18</strain>
    </source>
</reference>
<dbReference type="InterPro" id="IPR011738">
    <property type="entry name" value="Phage_CHP"/>
</dbReference>
<dbReference type="NCBIfam" id="TIGR02215">
    <property type="entry name" value="phage_chp_gp8"/>
    <property type="match status" value="1"/>
</dbReference>
<proteinExistence type="predicted"/>
<protein>
    <recommendedName>
        <fullName evidence="3">Phage gp6-like head-tail connector protein</fullName>
    </recommendedName>
</protein>
<evidence type="ECO:0000313" key="2">
    <source>
        <dbReference type="Proteomes" id="UP000183898"/>
    </source>
</evidence>
<name>A0A1H8IRF3_9PROT</name>
<gene>
    <name evidence="1" type="ORF">SAMN05216404_106154</name>
</gene>
<dbReference type="EMBL" id="FOCT01000006">
    <property type="protein sequence ID" value="SEN70972.1"/>
    <property type="molecule type" value="Genomic_DNA"/>
</dbReference>
<organism evidence="1 2">
    <name type="scientific">Nitrosospira multiformis</name>
    <dbReference type="NCBI Taxonomy" id="1231"/>
    <lineage>
        <taxon>Bacteria</taxon>
        <taxon>Pseudomonadati</taxon>
        <taxon>Pseudomonadota</taxon>
        <taxon>Betaproteobacteria</taxon>
        <taxon>Nitrosomonadales</taxon>
        <taxon>Nitrosomonadaceae</taxon>
        <taxon>Nitrosospira</taxon>
    </lineage>
</organism>
<dbReference type="CDD" id="cd08054">
    <property type="entry name" value="gp6"/>
    <property type="match status" value="1"/>
</dbReference>
<sequence>MRVIEQPKIEPVSIGEVKAQIGADGSDDLIARRIIEARKWVEDYTGRALITQTREIRWDCFVDEHELPSALTVGSLKYIDPYGVETTLSTENYVLDTYSTIPYVRAVHDLGWPSTRRERNAVRIQYTAGYGPKANDVEPIIREAIILLVGHWMNHQPRIESGISISRIPFAITDLLSPYRLYFV</sequence>
<evidence type="ECO:0008006" key="3">
    <source>
        <dbReference type="Google" id="ProtNLM"/>
    </source>
</evidence>
<dbReference type="AlphaFoldDB" id="A0A1H8IRF3"/>
<dbReference type="Proteomes" id="UP000183898">
    <property type="component" value="Unassembled WGS sequence"/>
</dbReference>
<dbReference type="Gene3D" id="1.10.3230.30">
    <property type="entry name" value="Phage gp6-like head-tail connector protein"/>
    <property type="match status" value="1"/>
</dbReference>
<evidence type="ECO:0000313" key="1">
    <source>
        <dbReference type="EMBL" id="SEN70972.1"/>
    </source>
</evidence>